<dbReference type="InterPro" id="IPR050902">
    <property type="entry name" value="ABC_Transporter_SBP"/>
</dbReference>
<feature type="domain" description="Fe/B12 periplasmic-binding" evidence="3">
    <location>
        <begin position="9"/>
        <end position="254"/>
    </location>
</feature>
<dbReference type="Gene3D" id="3.40.50.1980">
    <property type="entry name" value="Nitrogenase molybdenum iron protein domain"/>
    <property type="match status" value="2"/>
</dbReference>
<dbReference type="NCBIfam" id="NF038402">
    <property type="entry name" value="TroA_like"/>
    <property type="match status" value="1"/>
</dbReference>
<dbReference type="InterPro" id="IPR054828">
    <property type="entry name" value="Vit_B12_bind_prot"/>
</dbReference>
<evidence type="ECO:0000313" key="5">
    <source>
        <dbReference type="EMBL" id="QRP71838.1"/>
    </source>
</evidence>
<evidence type="ECO:0000256" key="2">
    <source>
        <dbReference type="ARBA" id="ARBA00022729"/>
    </source>
</evidence>
<dbReference type="EMBL" id="CP066007">
    <property type="protein sequence ID" value="QQB47767.1"/>
    <property type="molecule type" value="Genomic_DNA"/>
</dbReference>
<evidence type="ECO:0000259" key="3">
    <source>
        <dbReference type="PROSITE" id="PS50983"/>
    </source>
</evidence>
<dbReference type="CDD" id="cd01143">
    <property type="entry name" value="YvrC"/>
    <property type="match status" value="1"/>
</dbReference>
<dbReference type="Proteomes" id="UP000596145">
    <property type="component" value="Chromosome"/>
</dbReference>
<evidence type="ECO:0000256" key="1">
    <source>
        <dbReference type="ARBA" id="ARBA00008814"/>
    </source>
</evidence>
<dbReference type="PANTHER" id="PTHR30535:SF34">
    <property type="entry name" value="MOLYBDATE-BINDING PROTEIN MOLA"/>
    <property type="match status" value="1"/>
</dbReference>
<dbReference type="PROSITE" id="PS50983">
    <property type="entry name" value="FE_B12_PBP"/>
    <property type="match status" value="1"/>
</dbReference>
<dbReference type="Proteomes" id="UP000617681">
    <property type="component" value="Chromosome"/>
</dbReference>
<dbReference type="GO" id="GO:0071281">
    <property type="term" value="P:cellular response to iron ion"/>
    <property type="evidence" value="ECO:0007669"/>
    <property type="project" value="TreeGrafter"/>
</dbReference>
<accession>A0A7T4EI11</accession>
<protein>
    <submittedName>
        <fullName evidence="4">ABC transporter substrate-binding protein</fullName>
    </submittedName>
</protein>
<evidence type="ECO:0000313" key="6">
    <source>
        <dbReference type="Proteomes" id="UP000596145"/>
    </source>
</evidence>
<dbReference type="EMBL" id="CP069534">
    <property type="protein sequence ID" value="QRP71838.1"/>
    <property type="molecule type" value="Genomic_DNA"/>
</dbReference>
<gene>
    <name evidence="4" type="ORF">I6I10_10310</name>
    <name evidence="5" type="ORF">I6J21_05825</name>
</gene>
<comment type="similarity">
    <text evidence="1">Belongs to the bacterial solute-binding protein 8 family.</text>
</comment>
<evidence type="ECO:0000313" key="4">
    <source>
        <dbReference type="EMBL" id="QQB47767.1"/>
    </source>
</evidence>
<dbReference type="AlphaFoldDB" id="A0A7T4EI11"/>
<dbReference type="SUPFAM" id="SSF53807">
    <property type="entry name" value="Helical backbone' metal receptor"/>
    <property type="match status" value="1"/>
</dbReference>
<dbReference type="Pfam" id="PF01497">
    <property type="entry name" value="Peripla_BP_2"/>
    <property type="match status" value="1"/>
</dbReference>
<dbReference type="PANTHER" id="PTHR30535">
    <property type="entry name" value="VITAMIN B12-BINDING PROTEIN"/>
    <property type="match status" value="1"/>
</dbReference>
<keyword evidence="2" id="KW-0732">Signal</keyword>
<sequence>MAVKEKPNRIVSLSASATETLYAIGAGDAVVAADKYSTYPEEAPNEEGLSGRSTNAEALLTYDPDLVVVSFDAAELVSGLTAVGVPVLVMLPPTTVNGAYEQVERLGVATGHAEEADAVAADMKAKISDTVEKAAKKGEGKTYFHEVTIDYYTVSNNTFLGDVYGQFGLTSIAPDDASGYPQLTEESIIASNPDYIFLVDHTSEQLTPEQVAARPGWQSITAVKEGRIIPLDEDLASRWGPRLPEFVQQIADSL</sequence>
<proteinExistence type="inferred from homology"/>
<dbReference type="OrthoDB" id="6495095at2"/>
<organism evidence="4 6">
    <name type="scientific">Corynebacterium glucuronolyticum</name>
    <dbReference type="NCBI Taxonomy" id="39791"/>
    <lineage>
        <taxon>Bacteria</taxon>
        <taxon>Bacillati</taxon>
        <taxon>Actinomycetota</taxon>
        <taxon>Actinomycetes</taxon>
        <taxon>Mycobacteriales</taxon>
        <taxon>Corynebacteriaceae</taxon>
        <taxon>Corynebacterium</taxon>
    </lineage>
</organism>
<name>A0A7T4EI11_9CORY</name>
<reference evidence="4 6" key="1">
    <citation type="submission" date="2020-12" db="EMBL/GenBank/DDBJ databases">
        <title>FDA dAtabase for Regulatory Grade micrObial Sequences (FDA-ARGOS): Supporting development and validation of Infectious Disease Dx tests.</title>
        <authorList>
            <person name="Sproer C."/>
            <person name="Gronow S."/>
            <person name="Severitt S."/>
            <person name="Schroder I."/>
            <person name="Tallon L."/>
            <person name="Sadzewicz L."/>
            <person name="Zhao X."/>
            <person name="Boylan J."/>
            <person name="Ott S."/>
            <person name="Bowen H."/>
            <person name="Vavikolanu K."/>
            <person name="Mehta A."/>
            <person name="Aluvathingal J."/>
            <person name="Nadendla S."/>
            <person name="Lowell S."/>
            <person name="Myers T."/>
            <person name="Yan Y."/>
            <person name="Sichtig H."/>
        </authorList>
    </citation>
    <scope>NUCLEOTIDE SEQUENCE [LARGE SCALE GENOMIC DNA]</scope>
    <source>
        <strain evidence="4 6">FDAARGOS_1053</strain>
        <strain evidence="5">FDAARGOS_1191</strain>
    </source>
</reference>
<dbReference type="InterPro" id="IPR002491">
    <property type="entry name" value="ABC_transptr_periplasmic_BD"/>
</dbReference>